<feature type="domain" description="DUF348" evidence="2">
    <location>
        <begin position="116"/>
        <end position="155"/>
    </location>
</feature>
<evidence type="ECO:0000313" key="4">
    <source>
        <dbReference type="Proteomes" id="UP000002066"/>
    </source>
</evidence>
<dbReference type="KEGG" id="sfa:Sfla_3746"/>
<dbReference type="EMBL" id="CP002475">
    <property type="protein sequence ID" value="ADW05164.1"/>
    <property type="molecule type" value="Genomic_DNA"/>
</dbReference>
<reference evidence="3 4" key="1">
    <citation type="submission" date="2011-01" db="EMBL/GenBank/DDBJ databases">
        <title>Complete sequence of chromosome of Streptomyces flavogriseus ATCC 33331.</title>
        <authorList>
            <consortium name="US DOE Joint Genome Institute"/>
            <person name="Lucas S."/>
            <person name="Copeland A."/>
            <person name="Lapidus A."/>
            <person name="Cheng J.-F."/>
            <person name="Goodwin L."/>
            <person name="Pitluck S."/>
            <person name="Davenport K."/>
            <person name="Detter J.C."/>
            <person name="Han C."/>
            <person name="Tapia R."/>
            <person name="Land M."/>
            <person name="Hauser L."/>
            <person name="Kyrpides N."/>
            <person name="Ivanova N."/>
            <person name="Ovchinnikova G."/>
            <person name="Pagani I."/>
            <person name="Brumm P."/>
            <person name="Mead D."/>
            <person name="Woyke T."/>
        </authorList>
    </citation>
    <scope>NUCLEOTIDE SEQUENCE [LARGE SCALE GENOMIC DNA]</scope>
    <source>
        <strain evidence="4">ATCC 33331 / IAF-45CD</strain>
    </source>
</reference>
<evidence type="ECO:0000313" key="3">
    <source>
        <dbReference type="EMBL" id="ADW05164.1"/>
    </source>
</evidence>
<feature type="region of interest" description="Disordered" evidence="1">
    <location>
        <begin position="52"/>
        <end position="86"/>
    </location>
</feature>
<accession>A0A8D3WHX1</accession>
<gene>
    <name evidence="3" type="ordered locus">Sfla_3746</name>
</gene>
<name>A0A8D3WHX1_STRFA</name>
<feature type="region of interest" description="Disordered" evidence="1">
    <location>
        <begin position="1"/>
        <end position="37"/>
    </location>
</feature>
<dbReference type="Pfam" id="PF03990">
    <property type="entry name" value="DUF348"/>
    <property type="match status" value="1"/>
</dbReference>
<organism evidence="3 4">
    <name type="scientific">Streptomyces pratensis (strain ATCC 33331 / IAF-45CD)</name>
    <dbReference type="NCBI Taxonomy" id="591167"/>
    <lineage>
        <taxon>Bacteria</taxon>
        <taxon>Bacillati</taxon>
        <taxon>Actinomycetota</taxon>
        <taxon>Actinomycetes</taxon>
        <taxon>Kitasatosporales</taxon>
        <taxon>Streptomycetaceae</taxon>
        <taxon>Streptomyces</taxon>
    </lineage>
</organism>
<sequence>MGHSQGSHRAPRGSRRTVRAVARVPVPPPAPPRSLHEERTIVARWAPDFPQVHHPTVLDTPLPAPPPAPRRKPAGHRAAPRHRGAPESLRRIVPRALVVAVLAGGTVAFLVQGKAVRVSVDGTSRTLHTFADDVGELLDAEGVTVGARDTVAPAPATGLDDGDEIVVRRGTHVSGPARGRAPRVPRRP</sequence>
<feature type="compositionally biased region" description="Basic residues" evidence="1">
    <location>
        <begin position="69"/>
        <end position="83"/>
    </location>
</feature>
<feature type="compositionally biased region" description="Basic residues" evidence="1">
    <location>
        <begin position="9"/>
        <end position="18"/>
    </location>
</feature>
<dbReference type="AlphaFoldDB" id="A0A8D3WHX1"/>
<dbReference type="InterPro" id="IPR007137">
    <property type="entry name" value="DUF348"/>
</dbReference>
<protein>
    <recommendedName>
        <fullName evidence="2">DUF348 domain-containing protein</fullName>
    </recommendedName>
</protein>
<proteinExistence type="predicted"/>
<evidence type="ECO:0000256" key="1">
    <source>
        <dbReference type="SAM" id="MobiDB-lite"/>
    </source>
</evidence>
<dbReference type="Proteomes" id="UP000002066">
    <property type="component" value="Chromosome"/>
</dbReference>
<evidence type="ECO:0000259" key="2">
    <source>
        <dbReference type="Pfam" id="PF03990"/>
    </source>
</evidence>